<evidence type="ECO:0000313" key="17">
    <source>
        <dbReference type="EMBL" id="BAQ54781.1"/>
    </source>
</evidence>
<keyword evidence="10" id="KW-1015">Disulfide bond</keyword>
<evidence type="ECO:0000256" key="15">
    <source>
        <dbReference type="RuleBase" id="RU004951"/>
    </source>
</evidence>
<keyword evidence="13 15" id="KW-0807">Transducer</keyword>
<evidence type="ECO:0000256" key="11">
    <source>
        <dbReference type="ARBA" id="ARBA00023170"/>
    </source>
</evidence>
<keyword evidence="2 15" id="KW-0600">Photoreceptor protein</keyword>
<dbReference type="InterPro" id="IPR027430">
    <property type="entry name" value="Retinal_BS"/>
</dbReference>
<keyword evidence="11 15" id="KW-0675">Receptor</keyword>
<dbReference type="PROSITE" id="PS00237">
    <property type="entry name" value="G_PROTEIN_RECEP_F1_1"/>
    <property type="match status" value="1"/>
</dbReference>
<feature type="transmembrane region" description="Helical" evidence="15">
    <location>
        <begin position="173"/>
        <end position="194"/>
    </location>
</feature>
<dbReference type="PANTHER" id="PTHR24240">
    <property type="entry name" value="OPSIN"/>
    <property type="match status" value="1"/>
</dbReference>
<keyword evidence="6 15" id="KW-1133">Transmembrane helix</keyword>
<dbReference type="GO" id="GO:0007602">
    <property type="term" value="P:phototransduction"/>
    <property type="evidence" value="ECO:0007669"/>
    <property type="project" value="UniProtKB-KW"/>
</dbReference>
<evidence type="ECO:0000256" key="7">
    <source>
        <dbReference type="ARBA" id="ARBA00022991"/>
    </source>
</evidence>
<keyword evidence="12" id="KW-0325">Glycoprotein</keyword>
<dbReference type="InterPro" id="IPR001760">
    <property type="entry name" value="Opsin"/>
</dbReference>
<evidence type="ECO:0000256" key="4">
    <source>
        <dbReference type="ARBA" id="ARBA00022692"/>
    </source>
</evidence>
<keyword evidence="5 15" id="KW-0681">Retinal protein</keyword>
<evidence type="ECO:0000256" key="8">
    <source>
        <dbReference type="ARBA" id="ARBA00023040"/>
    </source>
</evidence>
<feature type="transmembrane region" description="Helical" evidence="15">
    <location>
        <begin position="219"/>
        <end position="240"/>
    </location>
</feature>
<evidence type="ECO:0000256" key="2">
    <source>
        <dbReference type="ARBA" id="ARBA00022543"/>
    </source>
</evidence>
<keyword evidence="3 15" id="KW-0716">Sensory transduction</keyword>
<evidence type="ECO:0000256" key="9">
    <source>
        <dbReference type="ARBA" id="ARBA00023136"/>
    </source>
</evidence>
<dbReference type="CDD" id="cd15079">
    <property type="entry name" value="7tmA_photoreceptors_insect"/>
    <property type="match status" value="1"/>
</dbReference>
<dbReference type="PRINTS" id="PR00238">
    <property type="entry name" value="OPSIN"/>
</dbReference>
<feature type="transmembrane region" description="Helical" evidence="15">
    <location>
        <begin position="94"/>
        <end position="119"/>
    </location>
</feature>
<evidence type="ECO:0000256" key="14">
    <source>
        <dbReference type="ARBA" id="ARBA00023305"/>
    </source>
</evidence>
<dbReference type="GO" id="GO:0004930">
    <property type="term" value="F:G protein-coupled receptor activity"/>
    <property type="evidence" value="ECO:0007669"/>
    <property type="project" value="UniProtKB-KW"/>
</dbReference>
<dbReference type="GO" id="GO:0009881">
    <property type="term" value="F:photoreceptor activity"/>
    <property type="evidence" value="ECO:0007669"/>
    <property type="project" value="UniProtKB-KW"/>
</dbReference>
<proteinExistence type="evidence at transcript level"/>
<evidence type="ECO:0000256" key="10">
    <source>
        <dbReference type="ARBA" id="ARBA00023157"/>
    </source>
</evidence>
<name>A0A0C6FPP7_9ODON</name>
<comment type="subcellular location">
    <subcellularLocation>
        <location evidence="1 15">Membrane</location>
        <topology evidence="1 15">Multi-pass membrane protein</topology>
    </subcellularLocation>
</comment>
<comment type="caution">
    <text evidence="15">Lacks conserved residue(s) required for the propagation of feature annotation.</text>
</comment>
<evidence type="ECO:0000256" key="3">
    <source>
        <dbReference type="ARBA" id="ARBA00022606"/>
    </source>
</evidence>
<dbReference type="PRINTS" id="PR00577">
    <property type="entry name" value="OPSINRH3RH4"/>
</dbReference>
<dbReference type="PROSITE" id="PS50262">
    <property type="entry name" value="G_PROTEIN_RECEP_F1_2"/>
    <property type="match status" value="1"/>
</dbReference>
<comment type="similarity">
    <text evidence="15">Belongs to the G-protein coupled receptor 1 family. Opsin subfamily.</text>
</comment>
<dbReference type="AlphaFoldDB" id="A0A0C6FPP7"/>
<accession>A0A0C6FPP7</accession>
<dbReference type="Gene3D" id="1.20.1070.10">
    <property type="entry name" value="Rhodopsin 7-helix transmembrane proteins"/>
    <property type="match status" value="1"/>
</dbReference>
<evidence type="ECO:0000256" key="13">
    <source>
        <dbReference type="ARBA" id="ARBA00023224"/>
    </source>
</evidence>
<dbReference type="SUPFAM" id="SSF81321">
    <property type="entry name" value="Family A G protein-coupled receptor-like"/>
    <property type="match status" value="1"/>
</dbReference>
<sequence length="392" mass="44208">MEHNISMVPSASFYRSGTVDIEQAYGEEMLGWNVPSDYMDYVHPHWRQYKAPHLYQHFLLGFIYAIVFAMGMLGNLLVLWAFATTKGLRTPSNLFVANLAIFDTLMMSKLPLFVLNSAIEGQFLGKIGCDLYGLFGSYSGIGASITNAAIAYDRYRTISSPLDGRIGMKQAMMLVLGTWMYASPFSILPLIGVWSRYVPEGYLTTCTFDYMKEGKHTQLFVMSIFGWSYVIPLLLIACFYSRILMQIRMHEKILKEQAKRMNVKSLTHGQDRERSTEIRVAKVAIGIVILFICAWTPYAIVAMMGCFSNRLLLTPTLSMIPAVACKTVACIDPWIYAIHHPRFRAEIEKKMPWLCVFGKKTASDGSSYSGDNVTMKEEMSQVESKDCTTAVA</sequence>
<dbReference type="EMBL" id="LC009138">
    <property type="protein sequence ID" value="BAQ54781.1"/>
    <property type="molecule type" value="mRNA"/>
</dbReference>
<dbReference type="GO" id="GO:0016020">
    <property type="term" value="C:membrane"/>
    <property type="evidence" value="ECO:0007669"/>
    <property type="project" value="UniProtKB-SubCell"/>
</dbReference>
<gene>
    <name evidence="17" type="primary">RhSWa1</name>
</gene>
<dbReference type="InterPro" id="IPR000276">
    <property type="entry name" value="GPCR_Rhodpsn"/>
</dbReference>
<evidence type="ECO:0000256" key="5">
    <source>
        <dbReference type="ARBA" id="ARBA00022925"/>
    </source>
</evidence>
<organism evidence="17">
    <name type="scientific">Macromia amphigena</name>
    <dbReference type="NCBI Taxonomy" id="126165"/>
    <lineage>
        <taxon>Eukaryota</taxon>
        <taxon>Metazoa</taxon>
        <taxon>Ecdysozoa</taxon>
        <taxon>Arthropoda</taxon>
        <taxon>Hexapoda</taxon>
        <taxon>Insecta</taxon>
        <taxon>Pterygota</taxon>
        <taxon>Palaeoptera</taxon>
        <taxon>Odonata</taxon>
        <taxon>Epiprocta</taxon>
        <taxon>Anisoptera</taxon>
        <taxon>Libelluloidea</taxon>
        <taxon>Macromiidae</taxon>
        <taxon>Macromia</taxon>
    </lineage>
</organism>
<dbReference type="PROSITE" id="PS00238">
    <property type="entry name" value="OPSIN"/>
    <property type="match status" value="1"/>
</dbReference>
<evidence type="ECO:0000256" key="12">
    <source>
        <dbReference type="ARBA" id="ARBA00023180"/>
    </source>
</evidence>
<dbReference type="Pfam" id="PF00001">
    <property type="entry name" value="7tm_1"/>
    <property type="match status" value="1"/>
</dbReference>
<evidence type="ECO:0000259" key="16">
    <source>
        <dbReference type="PROSITE" id="PS50262"/>
    </source>
</evidence>
<keyword evidence="7 15" id="KW-0157">Chromophore</keyword>
<protein>
    <submittedName>
        <fullName evidence="17">RhSWa1 protein</fullName>
    </submittedName>
</protein>
<keyword evidence="9 15" id="KW-0472">Membrane</keyword>
<reference evidence="17" key="1">
    <citation type="journal article" date="2015" name="Proc. Natl. Acad. Sci. U.S.A.">
        <title>Extraordinary diversity of visual opsin genes in dragonflies.</title>
        <authorList>
            <person name="Futahashi R."/>
            <person name="Kawahara-Miki R."/>
            <person name="Kinoshita M."/>
            <person name="Yoshitake K."/>
            <person name="Yajima S."/>
            <person name="Arikawa K."/>
            <person name="Fukatsu T."/>
        </authorList>
    </citation>
    <scope>NUCLEOTIDE SEQUENCE</scope>
</reference>
<feature type="transmembrane region" description="Helical" evidence="15">
    <location>
        <begin position="58"/>
        <end position="82"/>
    </location>
</feature>
<keyword evidence="4 15" id="KW-0812">Transmembrane</keyword>
<keyword evidence="14" id="KW-0844">Vision</keyword>
<keyword evidence="8 15" id="KW-0297">G-protein coupled receptor</keyword>
<dbReference type="GO" id="GO:0007601">
    <property type="term" value="P:visual perception"/>
    <property type="evidence" value="ECO:0007669"/>
    <property type="project" value="UniProtKB-KW"/>
</dbReference>
<feature type="transmembrane region" description="Helical" evidence="15">
    <location>
        <begin position="283"/>
        <end position="305"/>
    </location>
</feature>
<evidence type="ECO:0000256" key="1">
    <source>
        <dbReference type="ARBA" id="ARBA00004141"/>
    </source>
</evidence>
<dbReference type="FunFam" id="1.20.1070.10:FF:000044">
    <property type="entry name" value="Opsin, ultraviolet-sensitive"/>
    <property type="match status" value="1"/>
</dbReference>
<evidence type="ECO:0000256" key="6">
    <source>
        <dbReference type="ARBA" id="ARBA00022989"/>
    </source>
</evidence>
<feature type="transmembrane region" description="Helical" evidence="15">
    <location>
        <begin position="131"/>
        <end position="152"/>
    </location>
</feature>
<dbReference type="InterPro" id="IPR017452">
    <property type="entry name" value="GPCR_Rhodpsn_7TM"/>
</dbReference>
<feature type="domain" description="G-protein coupled receptors family 1 profile" evidence="16">
    <location>
        <begin position="74"/>
        <end position="336"/>
    </location>
</feature>
<dbReference type="PRINTS" id="PR00237">
    <property type="entry name" value="GPCRRHODOPSN"/>
</dbReference>
<dbReference type="InterPro" id="IPR050125">
    <property type="entry name" value="GPCR_opsins"/>
</dbReference>